<evidence type="ECO:0000313" key="3">
    <source>
        <dbReference type="Proteomes" id="UP001341840"/>
    </source>
</evidence>
<name>A0ABU6VQA5_9FABA</name>
<feature type="region of interest" description="Disordered" evidence="1">
    <location>
        <begin position="1"/>
        <end position="45"/>
    </location>
</feature>
<keyword evidence="3" id="KW-1185">Reference proteome</keyword>
<gene>
    <name evidence="2" type="ORF">PIB30_068393</name>
</gene>
<evidence type="ECO:0000256" key="1">
    <source>
        <dbReference type="SAM" id="MobiDB-lite"/>
    </source>
</evidence>
<proteinExistence type="predicted"/>
<feature type="compositionally biased region" description="Polar residues" evidence="1">
    <location>
        <begin position="18"/>
        <end position="29"/>
    </location>
</feature>
<feature type="region of interest" description="Disordered" evidence="1">
    <location>
        <begin position="137"/>
        <end position="159"/>
    </location>
</feature>
<feature type="compositionally biased region" description="Basic and acidic residues" evidence="1">
    <location>
        <begin position="35"/>
        <end position="45"/>
    </location>
</feature>
<evidence type="ECO:0000313" key="2">
    <source>
        <dbReference type="EMBL" id="MED6174368.1"/>
    </source>
</evidence>
<comment type="caution">
    <text evidence="2">The sequence shown here is derived from an EMBL/GenBank/DDBJ whole genome shotgun (WGS) entry which is preliminary data.</text>
</comment>
<dbReference type="EMBL" id="JASCZI010151767">
    <property type="protein sequence ID" value="MED6174368.1"/>
    <property type="molecule type" value="Genomic_DNA"/>
</dbReference>
<dbReference type="Proteomes" id="UP001341840">
    <property type="component" value="Unassembled WGS sequence"/>
</dbReference>
<sequence length="159" mass="17487">MNHSREEEPGSIVVSHTIADQTESTSTVTTKRRIRSSEKLDGVESKRALRQPFKLEPVPEKPDNIYGMRIPNPWILTNELIRSVIRPSRSGPVANQWTVSLKAHPGGKQGYGLSRLPNISLASSLYPRRTTELRGITPLLPSLKDSEGTSLVPPGGKQG</sequence>
<accession>A0ABU6VQA5</accession>
<organism evidence="2 3">
    <name type="scientific">Stylosanthes scabra</name>
    <dbReference type="NCBI Taxonomy" id="79078"/>
    <lineage>
        <taxon>Eukaryota</taxon>
        <taxon>Viridiplantae</taxon>
        <taxon>Streptophyta</taxon>
        <taxon>Embryophyta</taxon>
        <taxon>Tracheophyta</taxon>
        <taxon>Spermatophyta</taxon>
        <taxon>Magnoliopsida</taxon>
        <taxon>eudicotyledons</taxon>
        <taxon>Gunneridae</taxon>
        <taxon>Pentapetalae</taxon>
        <taxon>rosids</taxon>
        <taxon>fabids</taxon>
        <taxon>Fabales</taxon>
        <taxon>Fabaceae</taxon>
        <taxon>Papilionoideae</taxon>
        <taxon>50 kb inversion clade</taxon>
        <taxon>dalbergioids sensu lato</taxon>
        <taxon>Dalbergieae</taxon>
        <taxon>Pterocarpus clade</taxon>
        <taxon>Stylosanthes</taxon>
    </lineage>
</organism>
<reference evidence="2 3" key="1">
    <citation type="journal article" date="2023" name="Plants (Basel)">
        <title>Bridging the Gap: Combining Genomics and Transcriptomics Approaches to Understand Stylosanthes scabra, an Orphan Legume from the Brazilian Caatinga.</title>
        <authorList>
            <person name="Ferreira-Neto J.R.C."/>
            <person name="da Silva M.D."/>
            <person name="Binneck E."/>
            <person name="de Melo N.F."/>
            <person name="da Silva R.H."/>
            <person name="de Melo A.L.T.M."/>
            <person name="Pandolfi V."/>
            <person name="Bustamante F.O."/>
            <person name="Brasileiro-Vidal A.C."/>
            <person name="Benko-Iseppon A.M."/>
        </authorList>
    </citation>
    <scope>NUCLEOTIDE SEQUENCE [LARGE SCALE GENOMIC DNA]</scope>
    <source>
        <tissue evidence="2">Leaves</tissue>
    </source>
</reference>
<protein>
    <submittedName>
        <fullName evidence="2">Uncharacterized protein</fullName>
    </submittedName>
</protein>